<evidence type="ECO:0000313" key="7">
    <source>
        <dbReference type="Proteomes" id="UP000199321"/>
    </source>
</evidence>
<keyword evidence="2 4" id="KW-0479">Metal-binding</keyword>
<feature type="binding site" evidence="4">
    <location>
        <position position="83"/>
    </location>
    <ligand>
        <name>Mg(2+)</name>
        <dbReference type="ChEBI" id="CHEBI:18420"/>
        <label>2</label>
    </ligand>
</feature>
<evidence type="ECO:0000256" key="2">
    <source>
        <dbReference type="ARBA" id="ARBA00022723"/>
    </source>
</evidence>
<dbReference type="InterPro" id="IPR000760">
    <property type="entry name" value="Inositol_monophosphatase-like"/>
</dbReference>
<dbReference type="PROSITE" id="PS00629">
    <property type="entry name" value="IMP_1"/>
    <property type="match status" value="1"/>
</dbReference>
<comment type="similarity">
    <text evidence="4">Belongs to the inositol monophosphatase superfamily. CysQ family.</text>
</comment>
<dbReference type="Gene3D" id="3.40.190.80">
    <property type="match status" value="1"/>
</dbReference>
<feature type="binding site" evidence="5">
    <location>
        <position position="223"/>
    </location>
    <ligand>
        <name>Mg(2+)</name>
        <dbReference type="ChEBI" id="CHEBI:18420"/>
        <label>1</label>
        <note>catalytic</note>
    </ligand>
</feature>
<dbReference type="InterPro" id="IPR050725">
    <property type="entry name" value="CysQ/Inositol_MonoPase"/>
</dbReference>
<feature type="binding site" evidence="4">
    <location>
        <position position="63"/>
    </location>
    <ligand>
        <name>Mg(2+)</name>
        <dbReference type="ChEBI" id="CHEBI:18420"/>
        <label>1</label>
    </ligand>
</feature>
<feature type="binding site" evidence="5">
    <location>
        <position position="83"/>
    </location>
    <ligand>
        <name>Mg(2+)</name>
        <dbReference type="ChEBI" id="CHEBI:18420"/>
        <label>1</label>
        <note>catalytic</note>
    </ligand>
</feature>
<feature type="binding site" evidence="4">
    <location>
        <position position="223"/>
    </location>
    <ligand>
        <name>substrate</name>
    </ligand>
</feature>
<dbReference type="EC" id="3.1.3.7" evidence="4"/>
<feature type="binding site" evidence="4">
    <location>
        <position position="86"/>
    </location>
    <ligand>
        <name>Mg(2+)</name>
        <dbReference type="ChEBI" id="CHEBI:18420"/>
        <label>2</label>
    </ligand>
</feature>
<dbReference type="NCBIfam" id="TIGR01331">
    <property type="entry name" value="bisphos_cysQ"/>
    <property type="match status" value="1"/>
</dbReference>
<comment type="cofactor">
    <cofactor evidence="4 5">
        <name>Mg(2+)</name>
        <dbReference type="ChEBI" id="CHEBI:18420"/>
    </cofactor>
</comment>
<feature type="binding site" evidence="5">
    <location>
        <position position="86"/>
    </location>
    <ligand>
        <name>Mg(2+)</name>
        <dbReference type="ChEBI" id="CHEBI:18420"/>
        <label>1</label>
        <note>catalytic</note>
    </ligand>
</feature>
<protein>
    <recommendedName>
        <fullName evidence="4">3'(2'),5'-bisphosphate nucleotidase CysQ</fullName>
        <ecNumber evidence="4">3.1.3.7</ecNumber>
    </recommendedName>
    <alternativeName>
        <fullName evidence="4">3'(2'),5-bisphosphonucleoside 3'(2')-phosphohydrolase</fullName>
    </alternativeName>
    <alternativeName>
        <fullName evidence="4">3'-phosphoadenosine 5'-phosphate phosphatase</fullName>
        <shortName evidence="4">PAP phosphatase</shortName>
    </alternativeName>
</protein>
<dbReference type="OrthoDB" id="9772456at2"/>
<evidence type="ECO:0000256" key="3">
    <source>
        <dbReference type="ARBA" id="ARBA00022842"/>
    </source>
</evidence>
<dbReference type="GO" id="GO:0050427">
    <property type="term" value="P:3'-phosphoadenosine 5'-phosphosulfate metabolic process"/>
    <property type="evidence" value="ECO:0007669"/>
    <property type="project" value="TreeGrafter"/>
</dbReference>
<keyword evidence="3 4" id="KW-0460">Magnesium</keyword>
<feature type="binding site" evidence="5">
    <location>
        <position position="85"/>
    </location>
    <ligand>
        <name>Mg(2+)</name>
        <dbReference type="ChEBI" id="CHEBI:18420"/>
        <label>1</label>
        <note>catalytic</note>
    </ligand>
</feature>
<keyword evidence="4" id="KW-1003">Cell membrane</keyword>
<dbReference type="GO" id="GO:0000103">
    <property type="term" value="P:sulfate assimilation"/>
    <property type="evidence" value="ECO:0007669"/>
    <property type="project" value="TreeGrafter"/>
</dbReference>
<dbReference type="AlphaFoldDB" id="A0A1G7HM50"/>
<feature type="binding site" evidence="4">
    <location>
        <begin position="85"/>
        <end position="88"/>
    </location>
    <ligand>
        <name>substrate</name>
    </ligand>
</feature>
<feature type="binding site" evidence="4">
    <location>
        <position position="85"/>
    </location>
    <ligand>
        <name>Mg(2+)</name>
        <dbReference type="ChEBI" id="CHEBI:18420"/>
        <label>1</label>
    </ligand>
</feature>
<dbReference type="GO" id="GO:0005886">
    <property type="term" value="C:plasma membrane"/>
    <property type="evidence" value="ECO:0007669"/>
    <property type="project" value="UniProtKB-SubCell"/>
</dbReference>
<organism evidence="6 7">
    <name type="scientific">Ulvibacter litoralis</name>
    <dbReference type="NCBI Taxonomy" id="227084"/>
    <lineage>
        <taxon>Bacteria</taxon>
        <taxon>Pseudomonadati</taxon>
        <taxon>Bacteroidota</taxon>
        <taxon>Flavobacteriia</taxon>
        <taxon>Flavobacteriales</taxon>
        <taxon>Flavobacteriaceae</taxon>
        <taxon>Ulvibacter</taxon>
    </lineage>
</organism>
<feature type="binding site" evidence="4">
    <location>
        <position position="223"/>
    </location>
    <ligand>
        <name>Mg(2+)</name>
        <dbReference type="ChEBI" id="CHEBI:18420"/>
        <label>2</label>
    </ligand>
</feature>
<dbReference type="InterPro" id="IPR020583">
    <property type="entry name" value="Inositol_monoP_metal-BS"/>
</dbReference>
<dbReference type="Pfam" id="PF00459">
    <property type="entry name" value="Inositol_P"/>
    <property type="match status" value="1"/>
</dbReference>
<dbReference type="STRING" id="227084.SAMN05421855_104171"/>
<evidence type="ECO:0000256" key="5">
    <source>
        <dbReference type="PIRSR" id="PIRSR600760-2"/>
    </source>
</evidence>
<proteinExistence type="inferred from homology"/>
<keyword evidence="7" id="KW-1185">Reference proteome</keyword>
<dbReference type="Gene3D" id="3.30.540.10">
    <property type="entry name" value="Fructose-1,6-Bisphosphatase, subunit A, domain 1"/>
    <property type="match status" value="1"/>
</dbReference>
<keyword evidence="4" id="KW-0472">Membrane</keyword>
<dbReference type="Proteomes" id="UP000199321">
    <property type="component" value="Unassembled WGS sequence"/>
</dbReference>
<dbReference type="CDD" id="cd01638">
    <property type="entry name" value="CysQ"/>
    <property type="match status" value="1"/>
</dbReference>
<feature type="binding site" evidence="4">
    <location>
        <position position="83"/>
    </location>
    <ligand>
        <name>Mg(2+)</name>
        <dbReference type="ChEBI" id="CHEBI:18420"/>
        <label>1</label>
    </ligand>
</feature>
<dbReference type="PANTHER" id="PTHR43028:SF5">
    <property type="entry name" value="3'(2'),5'-BISPHOSPHATE NUCLEOTIDASE 1"/>
    <property type="match status" value="1"/>
</dbReference>
<dbReference type="PANTHER" id="PTHR43028">
    <property type="entry name" value="3'(2'),5'-BISPHOSPHATE NUCLEOTIDASE 1"/>
    <property type="match status" value="1"/>
</dbReference>
<gene>
    <name evidence="4" type="primary">cysQ</name>
    <name evidence="6" type="ORF">SAMN05421855_104171</name>
</gene>
<keyword evidence="4" id="KW-0378">Hydrolase</keyword>
<dbReference type="GO" id="GO:0008441">
    <property type="term" value="F:3'(2'),5'-bisphosphate nucleotidase activity"/>
    <property type="evidence" value="ECO:0007669"/>
    <property type="project" value="UniProtKB-UniRule"/>
</dbReference>
<comment type="catalytic activity">
    <reaction evidence="1 4">
        <text>adenosine 3',5'-bisphosphate + H2O = AMP + phosphate</text>
        <dbReference type="Rhea" id="RHEA:10040"/>
        <dbReference type="ChEBI" id="CHEBI:15377"/>
        <dbReference type="ChEBI" id="CHEBI:43474"/>
        <dbReference type="ChEBI" id="CHEBI:58343"/>
        <dbReference type="ChEBI" id="CHEBI:456215"/>
        <dbReference type="EC" id="3.1.3.7"/>
    </reaction>
</comment>
<name>A0A1G7HM50_9FLAO</name>
<dbReference type="EMBL" id="FNBA01000004">
    <property type="protein sequence ID" value="SDF01433.1"/>
    <property type="molecule type" value="Genomic_DNA"/>
</dbReference>
<sequence>MKENLTIAIQAALEAGIEIMKVYAAPFSVKQKEDCSPVTLADTKANDVITRYLEKTKDPIISEESKQIAYADRKEWTHYWLVDPLDGTKEFVSRNGEFTVNIALIVNGIPKLGVIYIPVTKTLYFTGSDMASAYKVVLSKHDCTPAEIFSNASEIFPETKPTSEVKILGSRSHLTVETEVFISEEKKKSTIQFVQKGSSLKFCLLAEGLAHIYPRFSPTMEWDTGAGHAICNAVGIEVIDVTTQKPLQYNKEILINNSFICRTKRDIIK</sequence>
<comment type="subcellular location">
    <subcellularLocation>
        <location evidence="4">Cell membrane</location>
        <topology evidence="4">Peripheral membrane protein</topology>
        <orientation evidence="4">Cytoplasmic side</orientation>
    </subcellularLocation>
</comment>
<evidence type="ECO:0000313" key="6">
    <source>
        <dbReference type="EMBL" id="SDF01433.1"/>
    </source>
</evidence>
<reference evidence="6 7" key="1">
    <citation type="submission" date="2016-10" db="EMBL/GenBank/DDBJ databases">
        <authorList>
            <person name="de Groot N.N."/>
        </authorList>
    </citation>
    <scope>NUCLEOTIDE SEQUENCE [LARGE SCALE GENOMIC DNA]</scope>
    <source>
        <strain evidence="6 7">DSM 16195</strain>
    </source>
</reference>
<evidence type="ECO:0000256" key="4">
    <source>
        <dbReference type="HAMAP-Rule" id="MF_02095"/>
    </source>
</evidence>
<accession>A0A1G7HM50</accession>
<comment type="function">
    <text evidence="4">Converts adenosine-3',5'-bisphosphate (PAP) to AMP.</text>
</comment>
<dbReference type="GO" id="GO:0000287">
    <property type="term" value="F:magnesium ion binding"/>
    <property type="evidence" value="ECO:0007669"/>
    <property type="project" value="UniProtKB-UniRule"/>
</dbReference>
<dbReference type="InterPro" id="IPR006240">
    <property type="entry name" value="CysQ"/>
</dbReference>
<dbReference type="RefSeq" id="WP_093144829.1">
    <property type="nucleotide sequence ID" value="NZ_BMWO01000004.1"/>
</dbReference>
<evidence type="ECO:0000256" key="1">
    <source>
        <dbReference type="ARBA" id="ARBA00001625"/>
    </source>
</evidence>
<feature type="binding site" evidence="5">
    <location>
        <position position="63"/>
    </location>
    <ligand>
        <name>Mg(2+)</name>
        <dbReference type="ChEBI" id="CHEBI:18420"/>
        <label>1</label>
        <note>catalytic</note>
    </ligand>
</feature>
<feature type="binding site" evidence="4">
    <location>
        <position position="63"/>
    </location>
    <ligand>
        <name>substrate</name>
    </ligand>
</feature>
<dbReference type="SUPFAM" id="SSF56655">
    <property type="entry name" value="Carbohydrate phosphatase"/>
    <property type="match status" value="1"/>
</dbReference>
<dbReference type="HAMAP" id="MF_02095">
    <property type="entry name" value="CysQ"/>
    <property type="match status" value="1"/>
</dbReference>